<dbReference type="PANTHER" id="PTHR23161">
    <property type="entry name" value="PROTEIN CIP2A"/>
    <property type="match status" value="1"/>
</dbReference>
<accession>A0ABM1NFH7</accession>
<evidence type="ECO:0000256" key="1">
    <source>
        <dbReference type="SAM" id="Coils"/>
    </source>
</evidence>
<gene>
    <name evidence="3" type="primary">LOC108568798</name>
</gene>
<evidence type="ECO:0000313" key="3">
    <source>
        <dbReference type="RefSeq" id="XP_017785577.1"/>
    </source>
</evidence>
<dbReference type="InterPro" id="IPR016024">
    <property type="entry name" value="ARM-type_fold"/>
</dbReference>
<sequence length="812" mass="92773">MSRLQQSLESGMKNESKHYNMKHFIDAVNEYIKTRTEDSANLINRHLQLLSVVIDISVFDPNTSIVCEFFVSLHELLNILEPRSTIAWCCVNVLAVACRNSAARHALIHTYQFIPALSRLLGDHLMNNKRTQLLLVMQDLSCGIKISWMIPHLPHLMTVLTRWVANETEDEQVISLSLGVLVNLCYKNLPAIYTLTRCMDIKKFLRVCNRLEGAMYKINVCKLMIILDRSDIYEPVPEETFVKLISATFQSVLDTLRVQDAILMRSIVEFFLDVKQQNNGSDSNILNIFTNIYTNYKSDVELILEAVENNNKGDAGNQLDPECMSIVFRFVHSLIELKLPNLVPLYARMVYVALRWVETEVVSYEALRIVRTVATSSKLEDMQLFEPLMKALPVFMIDLQHIDEDTIMNIEHCRRLSSVMELFTALLKVEHTKQTVVDTLNEDLVCKIFVPLIGSSPRLPSANNCTPEAITLYIHTFALINEIACIKSEWVTPLQELLQYRQIHMVIAEALFKGNEDIKALILTLAGFPLFPHRQVAIALQELQPLMKADVQKTTSTNDMMSYPITSVAQAEKLDRTIDLLKEACEKKHIVNISTSQVMELYEYKLASMQHAERASMASVEAASKQCIHLQQRTAQLSAELSRIRQLLLHTQQNSEDAARKNKKYDEHIRELNDRLNVIKGKHNATKSQVEQRDQALAEKATELEEVGRKVAALVKQREALEQTNAKLNAVAEKLNESLKRQEAHAEKKEEIIKKANASIEHYKMESVQLQRQLNQLDVELKRRSDELSAISEELQQKTKLINTITKLTTSK</sequence>
<protein>
    <submittedName>
        <fullName evidence="3">Uncharacterized protein LOC108568798</fullName>
    </submittedName>
</protein>
<dbReference type="GeneID" id="108568798"/>
<proteinExistence type="predicted"/>
<dbReference type="RefSeq" id="XP_017785577.1">
    <property type="nucleotide sequence ID" value="XM_017930088.1"/>
</dbReference>
<keyword evidence="2" id="KW-1185">Reference proteome</keyword>
<dbReference type="Proteomes" id="UP000695000">
    <property type="component" value="Unplaced"/>
</dbReference>
<organism evidence="2 3">
    <name type="scientific">Nicrophorus vespilloides</name>
    <name type="common">Boreal carrion beetle</name>
    <dbReference type="NCBI Taxonomy" id="110193"/>
    <lineage>
        <taxon>Eukaryota</taxon>
        <taxon>Metazoa</taxon>
        <taxon>Ecdysozoa</taxon>
        <taxon>Arthropoda</taxon>
        <taxon>Hexapoda</taxon>
        <taxon>Insecta</taxon>
        <taxon>Pterygota</taxon>
        <taxon>Neoptera</taxon>
        <taxon>Endopterygota</taxon>
        <taxon>Coleoptera</taxon>
        <taxon>Polyphaga</taxon>
        <taxon>Staphyliniformia</taxon>
        <taxon>Silphidae</taxon>
        <taxon>Nicrophorinae</taxon>
        <taxon>Nicrophorus</taxon>
    </lineage>
</organism>
<dbReference type="SUPFAM" id="SSF48371">
    <property type="entry name" value="ARM repeat"/>
    <property type="match status" value="1"/>
</dbReference>
<keyword evidence="1" id="KW-0175">Coiled coil</keyword>
<dbReference type="PANTHER" id="PTHR23161:SF2">
    <property type="entry name" value="PROTEIN CIP2A"/>
    <property type="match status" value="1"/>
</dbReference>
<evidence type="ECO:0000313" key="2">
    <source>
        <dbReference type="Proteomes" id="UP000695000"/>
    </source>
</evidence>
<feature type="coiled-coil region" evidence="1">
    <location>
        <begin position="704"/>
        <end position="794"/>
    </location>
</feature>
<dbReference type="InterPro" id="IPR042510">
    <property type="entry name" value="CIP2A"/>
</dbReference>
<name>A0ABM1NFH7_NICVS</name>
<reference evidence="3" key="1">
    <citation type="submission" date="2025-08" db="UniProtKB">
        <authorList>
            <consortium name="RefSeq"/>
        </authorList>
    </citation>
    <scope>IDENTIFICATION</scope>
    <source>
        <tissue evidence="3">Whole Larva</tissue>
    </source>
</reference>